<reference evidence="4 5" key="1">
    <citation type="submission" date="2024-10" db="EMBL/GenBank/DDBJ databases">
        <title>Updated reference genomes for cyclostephanoid diatoms.</title>
        <authorList>
            <person name="Roberts W.R."/>
            <person name="Alverson A.J."/>
        </authorList>
    </citation>
    <scope>NUCLEOTIDE SEQUENCE [LARGE SCALE GENOMIC DNA]</scope>
    <source>
        <strain evidence="4 5">AJA010-31</strain>
    </source>
</reference>
<dbReference type="EMBL" id="JALLPJ020001192">
    <property type="protein sequence ID" value="KAL3774476.1"/>
    <property type="molecule type" value="Genomic_DNA"/>
</dbReference>
<proteinExistence type="predicted"/>
<protein>
    <recommendedName>
        <fullName evidence="3">BZIP domain-containing protein</fullName>
    </recommendedName>
</protein>
<feature type="region of interest" description="Disordered" evidence="2">
    <location>
        <begin position="29"/>
        <end position="69"/>
    </location>
</feature>
<dbReference type="InterPro" id="IPR004827">
    <property type="entry name" value="bZIP"/>
</dbReference>
<dbReference type="SUPFAM" id="SSF57959">
    <property type="entry name" value="Leucine zipper domain"/>
    <property type="match status" value="1"/>
</dbReference>
<accession>A0ABD3NHP2</accession>
<evidence type="ECO:0000259" key="3">
    <source>
        <dbReference type="PROSITE" id="PS50217"/>
    </source>
</evidence>
<keyword evidence="5" id="KW-1185">Reference proteome</keyword>
<dbReference type="Proteomes" id="UP001530400">
    <property type="component" value="Unassembled WGS sequence"/>
</dbReference>
<organism evidence="4 5">
    <name type="scientific">Cyclotella atomus</name>
    <dbReference type="NCBI Taxonomy" id="382360"/>
    <lineage>
        <taxon>Eukaryota</taxon>
        <taxon>Sar</taxon>
        <taxon>Stramenopiles</taxon>
        <taxon>Ochrophyta</taxon>
        <taxon>Bacillariophyta</taxon>
        <taxon>Coscinodiscophyceae</taxon>
        <taxon>Thalassiosirophycidae</taxon>
        <taxon>Stephanodiscales</taxon>
        <taxon>Stephanodiscaceae</taxon>
        <taxon>Cyclotella</taxon>
    </lineage>
</organism>
<evidence type="ECO:0000313" key="4">
    <source>
        <dbReference type="EMBL" id="KAL3774476.1"/>
    </source>
</evidence>
<dbReference type="PROSITE" id="PS50217">
    <property type="entry name" value="BZIP"/>
    <property type="match status" value="1"/>
</dbReference>
<feature type="coiled-coil region" evidence="1">
    <location>
        <begin position="79"/>
        <end position="106"/>
    </location>
</feature>
<feature type="region of interest" description="Disordered" evidence="2">
    <location>
        <begin position="1"/>
        <end position="20"/>
    </location>
</feature>
<gene>
    <name evidence="4" type="ORF">ACHAWO_007625</name>
</gene>
<feature type="domain" description="BZIP" evidence="3">
    <location>
        <begin position="47"/>
        <end position="100"/>
    </location>
</feature>
<evidence type="ECO:0000313" key="5">
    <source>
        <dbReference type="Proteomes" id="UP001530400"/>
    </source>
</evidence>
<evidence type="ECO:0000256" key="1">
    <source>
        <dbReference type="SAM" id="Coils"/>
    </source>
</evidence>
<dbReference type="SMART" id="SM00338">
    <property type="entry name" value="BRLZ"/>
    <property type="match status" value="1"/>
</dbReference>
<comment type="caution">
    <text evidence="4">The sequence shown here is derived from an EMBL/GenBank/DDBJ whole genome shotgun (WGS) entry which is preliminary data.</text>
</comment>
<feature type="compositionally biased region" description="Basic and acidic residues" evidence="2">
    <location>
        <begin position="45"/>
        <end position="55"/>
    </location>
</feature>
<keyword evidence="1" id="KW-0175">Coiled coil</keyword>
<dbReference type="Pfam" id="PF00170">
    <property type="entry name" value="bZIP_1"/>
    <property type="match status" value="1"/>
</dbReference>
<dbReference type="AlphaFoldDB" id="A0ABD3NHP2"/>
<evidence type="ECO:0000256" key="2">
    <source>
        <dbReference type="SAM" id="MobiDB-lite"/>
    </source>
</evidence>
<sequence>MSEMKALADAADAASRSHAPEDGVAAIAAAAADEGSSARRRRVRKADLNREERLLHNRTTAAESRKRKREMVVDLERSIEFFSRSNADLKNSNAELEREILLAKQRILAGETGLPTPAPAVNSSLLGLLKSSEPSEDEEQARAAHFAATQAMYKTMGFPPAAARQAASTFAAAYTAKHSSSASAAKPSPVLKVDRPAGATQNQAQAAHFAATQALYKSMGFPPRAAKEAAATFSRCHQPTNSSVSPAASAVAAAPSMTPASYIDSLNKFALQQAAAAKAAANAATAAMQIAKLHQGVMQAPAPVMQAPVASMMQALAMGLPQSPAFGGTGLSGLDNNQLGELLSKLRQFQR</sequence>
<dbReference type="Gene3D" id="1.20.5.170">
    <property type="match status" value="1"/>
</dbReference>
<name>A0ABD3NHP2_9STRA</name>
<dbReference type="InterPro" id="IPR046347">
    <property type="entry name" value="bZIP_sf"/>
</dbReference>